<evidence type="ECO:0000256" key="1">
    <source>
        <dbReference type="ARBA" id="ARBA00022737"/>
    </source>
</evidence>
<keyword evidence="1" id="KW-0677">Repeat</keyword>
<feature type="repeat" description="TPR" evidence="3">
    <location>
        <begin position="277"/>
        <end position="310"/>
    </location>
</feature>
<evidence type="ECO:0000256" key="2">
    <source>
        <dbReference type="ARBA" id="ARBA00022803"/>
    </source>
</evidence>
<dbReference type="PANTHER" id="PTHR45641">
    <property type="entry name" value="TETRATRICOPEPTIDE REPEAT PROTEIN (AFU_ORTHOLOGUE AFUA_6G03870)"/>
    <property type="match status" value="1"/>
</dbReference>
<reference evidence="8 9" key="1">
    <citation type="submission" date="2019-02" db="EMBL/GenBank/DDBJ databases">
        <title>Deep-cultivation of Planctomycetes and their phenomic and genomic characterization uncovers novel biology.</title>
        <authorList>
            <person name="Wiegand S."/>
            <person name="Jogler M."/>
            <person name="Boedeker C."/>
            <person name="Pinto D."/>
            <person name="Vollmers J."/>
            <person name="Rivas-Marin E."/>
            <person name="Kohn T."/>
            <person name="Peeters S.H."/>
            <person name="Heuer A."/>
            <person name="Rast P."/>
            <person name="Oberbeckmann S."/>
            <person name="Bunk B."/>
            <person name="Jeske O."/>
            <person name="Meyerdierks A."/>
            <person name="Storesund J.E."/>
            <person name="Kallscheuer N."/>
            <person name="Luecker S."/>
            <person name="Lage O.M."/>
            <person name="Pohl T."/>
            <person name="Merkel B.J."/>
            <person name="Hornburger P."/>
            <person name="Mueller R.-W."/>
            <person name="Bruemmer F."/>
            <person name="Labrenz M."/>
            <person name="Spormann A.M."/>
            <person name="Op den Camp H."/>
            <person name="Overmann J."/>
            <person name="Amann R."/>
            <person name="Jetten M.S.M."/>
            <person name="Mascher T."/>
            <person name="Medema M.H."/>
            <person name="Devos D.P."/>
            <person name="Kaster A.-K."/>
            <person name="Ovreas L."/>
            <person name="Rohde M."/>
            <person name="Galperin M.Y."/>
            <person name="Jogler C."/>
        </authorList>
    </citation>
    <scope>NUCLEOTIDE SEQUENCE [LARGE SCALE GENOMIC DNA]</scope>
    <source>
        <strain evidence="8 9">Pla110</strain>
    </source>
</reference>
<feature type="repeat" description="TPR" evidence="3">
    <location>
        <begin position="487"/>
        <end position="520"/>
    </location>
</feature>
<feature type="compositionally biased region" description="Polar residues" evidence="5">
    <location>
        <begin position="1126"/>
        <end position="1140"/>
    </location>
</feature>
<feature type="region of interest" description="Disordered" evidence="5">
    <location>
        <begin position="1126"/>
        <end position="1147"/>
    </location>
</feature>
<evidence type="ECO:0000256" key="4">
    <source>
        <dbReference type="SAM" id="Coils"/>
    </source>
</evidence>
<name>A0A518CU17_9PLAN</name>
<dbReference type="Pfam" id="PF13424">
    <property type="entry name" value="TPR_12"/>
    <property type="match status" value="5"/>
</dbReference>
<evidence type="ECO:0000259" key="7">
    <source>
        <dbReference type="Pfam" id="PF12770"/>
    </source>
</evidence>
<dbReference type="PROSITE" id="PS50005">
    <property type="entry name" value="TPR"/>
    <property type="match status" value="5"/>
</dbReference>
<dbReference type="SUPFAM" id="SSF48452">
    <property type="entry name" value="TPR-like"/>
    <property type="match status" value="3"/>
</dbReference>
<dbReference type="KEGG" id="plon:Pla110_44840"/>
<dbReference type="PROSITE" id="PS50293">
    <property type="entry name" value="TPR_REGION"/>
    <property type="match status" value="1"/>
</dbReference>
<feature type="domain" description="CHAT" evidence="7">
    <location>
        <begin position="939"/>
        <end position="1304"/>
    </location>
</feature>
<protein>
    <submittedName>
        <fullName evidence="8">Photosystem I assembly protein Ycf3</fullName>
    </submittedName>
</protein>
<keyword evidence="9" id="KW-1185">Reference proteome</keyword>
<dbReference type="OrthoDB" id="220792at2"/>
<evidence type="ECO:0000256" key="5">
    <source>
        <dbReference type="SAM" id="MobiDB-lite"/>
    </source>
</evidence>
<dbReference type="Gene3D" id="1.25.40.10">
    <property type="entry name" value="Tetratricopeptide repeat domain"/>
    <property type="match status" value="4"/>
</dbReference>
<keyword evidence="4" id="KW-0175">Coiled coil</keyword>
<sequence>MGLQSNSGHLGHFAENSAADNLERIPVNRSRPADCLFFFTCNYFRGSLFLLIFGLVGVCLSGSIMATTLYAEDNAEKEQAESIRQMAEMIQLQQQNGQSAFALQLTKTLVKLLKPMLPGSATDLSEALVMQGQLEMALGDGEAAQKSLTEGKAVLAKALGGEHWRVLDLDLLIGELDWFASLTPEQQADLDRSLALHEQQMSLYQAGQFDEALAAGQEALAIERKLVGENHQQVAESLNTLGLMYQYQGDYTQAATLYEQATQVRAKVYGKQHPTYAESLNNQAGLYQQAGQLDEANRLFQEAFAIYEKSVEKSTPEFIQSLDNLAGSHAALTEFKQAEKLYLEAYELAQRYLSPENPLHGRLLNNLGVHYFDVGDYTRAEEFDERARKNAEEMLGSDHPEYATALNNLAKLYDHLGEYDRAIEQYQQSIDITHNYYRGTHPELLLTQNNLAQTYHKQGNYALAQQTYREVLAGRATLLGEDHPDYATTLDGLATTYLDTGRFAEALRLYQQAASIRKKTLGVMHLDYGQSLNNLAICYSAMGDFTTAETLNQQSNDVIKAVLSPAHRDYATSVANLAYWYMQIGEFEKARSMYDEALSLFEKAVGEDHPLYMNCLKETAELELETNNLALARDRLTDVIEGERKTLGEQHSSVLEAEALLATALLRMGELAESEQMMTDIVARSEASLGKSHPQTLQYYIGLAVYRHLQQKYDEAQRLAQLGLHGYQDLLQSTAGAQSERQQLAMARQHRHLLDSFLSLAVDHPQYSSAAWQEVLAQKGAILVRQRQIRQLAGNDKLAPLLAQLEQTSTRLATLSRVVPEPDQKEVWKSQVDELRRQREQVEADLSNQSAEYRTAQERVTIDEIATALPDNSVLIDYLKYSPINLQNPNDVPEYHLLAFVMRPGEEVQMFDLGEADPIDSAIDTWRESFGLSPEGSRAAVELRKFLWEPFASQLEGRDHVFVSVDAMLGRLPIIAMPGNKPGSYLLEDHRISLVPVPHMLPEMIREQNFEERSGGLLILGDVDYDRGPPANSLPSVDADQPLLALNPPTRSGSTSFAPLPATIQEIESIAQLYAETWSESDAKINQLKNVEATEQNFRDLAGSSEILHLATHGFFADPEAKTAATTLEDSEPNGKTTTWKRAPSDPGLLSGLALTGANREPIPGQDDGILTAVEISSLALDNVDLVVLSACETGLGQAAAGEGLLGIQRAFQVAGADATIASLWQVGDDATMLLMERLYRNLWEKKMSKLDALREAQLYLLNHPDDVLNRKSFRGDRRVRAKQHKEKSNRLSPEFWAAFSLSGAWE</sequence>
<dbReference type="InterPro" id="IPR019734">
    <property type="entry name" value="TPR_rpt"/>
</dbReference>
<proteinExistence type="predicted"/>
<keyword evidence="6" id="KW-0472">Membrane</keyword>
<dbReference type="SMART" id="SM00028">
    <property type="entry name" value="TPR"/>
    <property type="match status" value="10"/>
</dbReference>
<feature type="repeat" description="TPR" evidence="3">
    <location>
        <begin position="235"/>
        <end position="268"/>
    </location>
</feature>
<keyword evidence="2 3" id="KW-0802">TPR repeat</keyword>
<dbReference type="Proteomes" id="UP000317178">
    <property type="component" value="Chromosome"/>
</dbReference>
<gene>
    <name evidence="8" type="ORF">Pla110_44840</name>
</gene>
<dbReference type="InterPro" id="IPR024983">
    <property type="entry name" value="CHAT_dom"/>
</dbReference>
<dbReference type="InterPro" id="IPR011990">
    <property type="entry name" value="TPR-like_helical_dom_sf"/>
</dbReference>
<evidence type="ECO:0000313" key="9">
    <source>
        <dbReference type="Proteomes" id="UP000317178"/>
    </source>
</evidence>
<accession>A0A518CU17</accession>
<feature type="coiled-coil region" evidence="4">
    <location>
        <begin position="825"/>
        <end position="859"/>
    </location>
</feature>
<keyword evidence="6" id="KW-1133">Transmembrane helix</keyword>
<dbReference type="Pfam" id="PF13374">
    <property type="entry name" value="TPR_10"/>
    <property type="match status" value="3"/>
</dbReference>
<evidence type="ECO:0000256" key="3">
    <source>
        <dbReference type="PROSITE-ProRule" id="PRU00339"/>
    </source>
</evidence>
<dbReference type="Pfam" id="PF12770">
    <property type="entry name" value="CHAT"/>
    <property type="match status" value="1"/>
</dbReference>
<feature type="transmembrane region" description="Helical" evidence="6">
    <location>
        <begin position="48"/>
        <end position="71"/>
    </location>
</feature>
<dbReference type="EMBL" id="CP036281">
    <property type="protein sequence ID" value="QDU82722.1"/>
    <property type="molecule type" value="Genomic_DNA"/>
</dbReference>
<dbReference type="PRINTS" id="PR00381">
    <property type="entry name" value="KINESINLIGHT"/>
</dbReference>
<feature type="repeat" description="TPR" evidence="3">
    <location>
        <begin position="403"/>
        <end position="436"/>
    </location>
</feature>
<evidence type="ECO:0000313" key="8">
    <source>
        <dbReference type="EMBL" id="QDU82722.1"/>
    </source>
</evidence>
<dbReference type="PANTHER" id="PTHR45641:SF19">
    <property type="entry name" value="NEPHROCYSTIN-3"/>
    <property type="match status" value="1"/>
</dbReference>
<feature type="repeat" description="TPR" evidence="3">
    <location>
        <begin position="571"/>
        <end position="604"/>
    </location>
</feature>
<organism evidence="8 9">
    <name type="scientific">Polystyrenella longa</name>
    <dbReference type="NCBI Taxonomy" id="2528007"/>
    <lineage>
        <taxon>Bacteria</taxon>
        <taxon>Pseudomonadati</taxon>
        <taxon>Planctomycetota</taxon>
        <taxon>Planctomycetia</taxon>
        <taxon>Planctomycetales</taxon>
        <taxon>Planctomycetaceae</taxon>
        <taxon>Polystyrenella</taxon>
    </lineage>
</organism>
<evidence type="ECO:0000256" key="6">
    <source>
        <dbReference type="SAM" id="Phobius"/>
    </source>
</evidence>
<keyword evidence="6" id="KW-0812">Transmembrane</keyword>